<keyword evidence="1" id="KW-1133">Transmembrane helix</keyword>
<keyword evidence="1" id="KW-0472">Membrane</keyword>
<accession>A0A1X1EG15</accession>
<dbReference type="Proteomes" id="UP000193749">
    <property type="component" value="Unassembled WGS sequence"/>
</dbReference>
<dbReference type="RefSeq" id="WP_084880859.1">
    <property type="nucleotide sequence ID" value="NZ_JAGGMY010000004.1"/>
</dbReference>
<feature type="transmembrane region" description="Helical" evidence="1">
    <location>
        <begin position="71"/>
        <end position="95"/>
    </location>
</feature>
<evidence type="ECO:0000313" key="2">
    <source>
        <dbReference type="EMBL" id="ORM87897.1"/>
    </source>
</evidence>
<dbReference type="AlphaFoldDB" id="A0A1X1EG15"/>
<proteinExistence type="predicted"/>
<name>A0A1X1EG15_PANCY</name>
<comment type="caution">
    <text evidence="2">The sequence shown here is derived from an EMBL/GenBank/DDBJ whole genome shotgun (WGS) entry which is preliminary data.</text>
</comment>
<keyword evidence="3" id="KW-1185">Reference proteome</keyword>
<dbReference type="EMBL" id="MLJI01000003">
    <property type="protein sequence ID" value="ORM87897.1"/>
    <property type="molecule type" value="Genomic_DNA"/>
</dbReference>
<sequence>MTIENELREKGFSEKDLIRLKQILSKPHNRGQTLSSLIIDLSKRFWGGIICMIVLAFVAVLGIFKDSAENTSAYVIVIVFGLVVVYFITPINLAWKARKYIASKR</sequence>
<keyword evidence="1" id="KW-0812">Transmembrane</keyword>
<reference evidence="2 3" key="1">
    <citation type="journal article" date="2017" name="Antonie Van Leeuwenhoek">
        <title>Phylogenomic resolution of the bacterial genus Pantoea and its relationship with Erwinia and Tatumella.</title>
        <authorList>
            <person name="Palmer M."/>
            <person name="Steenkamp E.T."/>
            <person name="Coetzee M.P."/>
            <person name="Chan W.Y."/>
            <person name="van Zyl E."/>
            <person name="De Maayer P."/>
            <person name="Coutinho T.A."/>
            <person name="Blom J."/>
            <person name="Smits T.H."/>
            <person name="Duffy B."/>
            <person name="Venter S.N."/>
        </authorList>
    </citation>
    <scope>NUCLEOTIDE SEQUENCE [LARGE SCALE GENOMIC DNA]</scope>
    <source>
        <strain evidence="2 3">LMG 2657</strain>
    </source>
</reference>
<organism evidence="2 3">
    <name type="scientific">Pantoea cypripedii</name>
    <name type="common">Pectobacterium cypripedii</name>
    <name type="synonym">Erwinia cypripedii</name>
    <dbReference type="NCBI Taxonomy" id="55209"/>
    <lineage>
        <taxon>Bacteria</taxon>
        <taxon>Pseudomonadati</taxon>
        <taxon>Pseudomonadota</taxon>
        <taxon>Gammaproteobacteria</taxon>
        <taxon>Enterobacterales</taxon>
        <taxon>Erwiniaceae</taxon>
        <taxon>Pantoea</taxon>
    </lineage>
</organism>
<evidence type="ECO:0000313" key="3">
    <source>
        <dbReference type="Proteomes" id="UP000193749"/>
    </source>
</evidence>
<gene>
    <name evidence="2" type="ORF">HA50_28585</name>
</gene>
<dbReference type="OrthoDB" id="6548922at2"/>
<protein>
    <submittedName>
        <fullName evidence="2">Uncharacterized protein</fullName>
    </submittedName>
</protein>
<evidence type="ECO:0000256" key="1">
    <source>
        <dbReference type="SAM" id="Phobius"/>
    </source>
</evidence>
<feature type="transmembrane region" description="Helical" evidence="1">
    <location>
        <begin position="45"/>
        <end position="65"/>
    </location>
</feature>